<evidence type="ECO:0000256" key="3">
    <source>
        <dbReference type="ARBA" id="ARBA00023163"/>
    </source>
</evidence>
<organism evidence="7 8">
    <name type="scientific">Nocardia seriolae</name>
    <dbReference type="NCBI Taxonomy" id="37332"/>
    <lineage>
        <taxon>Bacteria</taxon>
        <taxon>Bacillati</taxon>
        <taxon>Actinomycetota</taxon>
        <taxon>Actinomycetes</taxon>
        <taxon>Mycobacteriales</taxon>
        <taxon>Nocardiaceae</taxon>
        <taxon>Nocardia</taxon>
    </lineage>
</organism>
<dbReference type="InterPro" id="IPR050109">
    <property type="entry name" value="HTH-type_TetR-like_transc_reg"/>
</dbReference>
<sequence length="204" mass="22400">MFEVYETDSYPSLMVRGQERVDAILAATLDLVAESGYPALTTDAVAARAGASKATIYRRWRNKAELLRTALDAYDAQHLAAMPDTGTLRGDLVAVLESLRAKSSERFTAMVGGLMVAMRHDPQLAAALREHLDNEELSPFHDALDRAIARGDLPADTDTELIHDVAEAMIMRRAQLGAPFDDAFITRLVDHVLLVLLDRRGTTP</sequence>
<keyword evidence="1" id="KW-0805">Transcription regulation</keyword>
<dbReference type="InterPro" id="IPR001647">
    <property type="entry name" value="HTH_TetR"/>
</dbReference>
<reference evidence="8" key="1">
    <citation type="submission" date="2015-07" db="EMBL/GenBank/DDBJ databases">
        <title>Nocardia seriolae U-1 whole genome shotgun sequence.</title>
        <authorList>
            <person name="Imajoh M."/>
            <person name="Fukumoto Y."/>
            <person name="Sukeda M."/>
            <person name="Yamane J."/>
            <person name="Yamasaki K."/>
            <person name="Shimizu M."/>
            <person name="Ohnishi K."/>
            <person name="Oshima S."/>
        </authorList>
    </citation>
    <scope>NUCLEOTIDE SEQUENCE [LARGE SCALE GENOMIC DNA]</scope>
    <source>
        <strain evidence="8">U-1</strain>
    </source>
</reference>
<dbReference type="EMBL" id="BBYQ01000090">
    <property type="protein sequence ID" value="GAP30647.1"/>
    <property type="molecule type" value="Genomic_DNA"/>
</dbReference>
<dbReference type="KEGG" id="nsr:NS506_02781"/>
<evidence type="ECO:0000313" key="7">
    <source>
        <dbReference type="EMBL" id="GAP30647.1"/>
    </source>
</evidence>
<evidence type="ECO:0000313" key="8">
    <source>
        <dbReference type="Proteomes" id="UP000037179"/>
    </source>
</evidence>
<evidence type="ECO:0000313" key="6">
    <source>
        <dbReference type="EMBL" id="APA96841.1"/>
    </source>
</evidence>
<dbReference type="InterPro" id="IPR009057">
    <property type="entry name" value="Homeodomain-like_sf"/>
</dbReference>
<dbReference type="GO" id="GO:0006355">
    <property type="term" value="P:regulation of DNA-templated transcription"/>
    <property type="evidence" value="ECO:0007669"/>
    <property type="project" value="UniProtKB-ARBA"/>
</dbReference>
<dbReference type="InterPro" id="IPR023772">
    <property type="entry name" value="DNA-bd_HTH_TetR-type_CS"/>
</dbReference>
<proteinExistence type="predicted"/>
<evidence type="ECO:0000256" key="1">
    <source>
        <dbReference type="ARBA" id="ARBA00023015"/>
    </source>
</evidence>
<dbReference type="InterPro" id="IPR011075">
    <property type="entry name" value="TetR_C"/>
</dbReference>
<dbReference type="PRINTS" id="PR00455">
    <property type="entry name" value="HTHTETR"/>
</dbReference>
<dbReference type="SUPFAM" id="SSF48498">
    <property type="entry name" value="Tetracyclin repressor-like, C-terminal domain"/>
    <property type="match status" value="1"/>
</dbReference>
<dbReference type="GO" id="GO:0003677">
    <property type="term" value="F:DNA binding"/>
    <property type="evidence" value="ECO:0007669"/>
    <property type="project" value="UniProtKB-UniRule"/>
</dbReference>
<evidence type="ECO:0000256" key="2">
    <source>
        <dbReference type="ARBA" id="ARBA00023125"/>
    </source>
</evidence>
<dbReference type="PROSITE" id="PS50977">
    <property type="entry name" value="HTH_TETR_2"/>
    <property type="match status" value="1"/>
</dbReference>
<reference evidence="6 9" key="3">
    <citation type="submission" date="2016-10" db="EMBL/GenBank/DDBJ databases">
        <title>Genome sequence of Nocardia seriolae strain EM150506, isolated from Anguila japonica.</title>
        <authorList>
            <person name="Han H.-J."/>
        </authorList>
    </citation>
    <scope>NUCLEOTIDE SEQUENCE [LARGE SCALE GENOMIC DNA]</scope>
    <source>
        <strain evidence="6 9">EM150506</strain>
    </source>
</reference>
<keyword evidence="3" id="KW-0804">Transcription</keyword>
<dbReference type="Gene3D" id="1.10.10.60">
    <property type="entry name" value="Homeodomain-like"/>
    <property type="match status" value="1"/>
</dbReference>
<dbReference type="Proteomes" id="UP000180166">
    <property type="component" value="Chromosome"/>
</dbReference>
<gene>
    <name evidence="6" type="ORF">NS506_02781</name>
    <name evidence="7" type="ORF">NSK11_contig00090-0012</name>
</gene>
<feature type="DNA-binding region" description="H-T-H motif" evidence="4">
    <location>
        <begin position="41"/>
        <end position="60"/>
    </location>
</feature>
<dbReference type="Pfam" id="PF00440">
    <property type="entry name" value="TetR_N"/>
    <property type="match status" value="1"/>
</dbReference>
<evidence type="ECO:0000256" key="4">
    <source>
        <dbReference type="PROSITE-ProRule" id="PRU00335"/>
    </source>
</evidence>
<accession>A0ABC9YZ89</accession>
<reference evidence="7 8" key="2">
    <citation type="journal article" date="2016" name="Genome Announc.">
        <title>Draft Genome Sequence of Erythromycin- and Oxytetracycline-Sensitive Nocardia seriolae Strain U-1 (NBRC 110359).</title>
        <authorList>
            <person name="Imajoh M."/>
            <person name="Sukeda M."/>
            <person name="Shimizu M."/>
            <person name="Yamane J."/>
            <person name="Ohnishi K."/>
            <person name="Oshima S."/>
        </authorList>
    </citation>
    <scope>NUCLEOTIDE SEQUENCE [LARGE SCALE GENOMIC DNA]</scope>
    <source>
        <strain evidence="7 8">U-1</strain>
    </source>
</reference>
<dbReference type="SUPFAM" id="SSF46689">
    <property type="entry name" value="Homeodomain-like"/>
    <property type="match status" value="1"/>
</dbReference>
<protein>
    <submittedName>
        <fullName evidence="6">HTH-type transcriptional regulator</fullName>
    </submittedName>
    <submittedName>
        <fullName evidence="7">TetR family transcriptional regulator</fullName>
    </submittedName>
</protein>
<dbReference type="Proteomes" id="UP000037179">
    <property type="component" value="Unassembled WGS sequence"/>
</dbReference>
<dbReference type="PROSITE" id="PS01081">
    <property type="entry name" value="HTH_TETR_1"/>
    <property type="match status" value="1"/>
</dbReference>
<dbReference type="PANTHER" id="PTHR30055:SF148">
    <property type="entry name" value="TETR-FAMILY TRANSCRIPTIONAL REGULATOR"/>
    <property type="match status" value="1"/>
</dbReference>
<dbReference type="Pfam" id="PF16859">
    <property type="entry name" value="TetR_C_11"/>
    <property type="match status" value="1"/>
</dbReference>
<dbReference type="AlphaFoldDB" id="A0ABC9YZ89"/>
<name>A0ABC9YZ89_9NOCA</name>
<keyword evidence="2 4" id="KW-0238">DNA-binding</keyword>
<dbReference type="EMBL" id="CP017839">
    <property type="protein sequence ID" value="APA96841.1"/>
    <property type="molecule type" value="Genomic_DNA"/>
</dbReference>
<dbReference type="InterPro" id="IPR036271">
    <property type="entry name" value="Tet_transcr_reg_TetR-rel_C_sf"/>
</dbReference>
<evidence type="ECO:0000259" key="5">
    <source>
        <dbReference type="PROSITE" id="PS50977"/>
    </source>
</evidence>
<keyword evidence="8" id="KW-1185">Reference proteome</keyword>
<dbReference type="PANTHER" id="PTHR30055">
    <property type="entry name" value="HTH-TYPE TRANSCRIPTIONAL REGULATOR RUTR"/>
    <property type="match status" value="1"/>
</dbReference>
<feature type="domain" description="HTH tetR-type" evidence="5">
    <location>
        <begin position="18"/>
        <end position="78"/>
    </location>
</feature>
<evidence type="ECO:0000313" key="9">
    <source>
        <dbReference type="Proteomes" id="UP000180166"/>
    </source>
</evidence>
<dbReference type="Gene3D" id="1.10.357.10">
    <property type="entry name" value="Tetracycline Repressor, domain 2"/>
    <property type="match status" value="1"/>
</dbReference>